<dbReference type="Proteomes" id="UP001148614">
    <property type="component" value="Unassembled WGS sequence"/>
</dbReference>
<organism evidence="1 2">
    <name type="scientific">Xylaria arbuscula</name>
    <dbReference type="NCBI Taxonomy" id="114810"/>
    <lineage>
        <taxon>Eukaryota</taxon>
        <taxon>Fungi</taxon>
        <taxon>Dikarya</taxon>
        <taxon>Ascomycota</taxon>
        <taxon>Pezizomycotina</taxon>
        <taxon>Sordariomycetes</taxon>
        <taxon>Xylariomycetidae</taxon>
        <taxon>Xylariales</taxon>
        <taxon>Xylariaceae</taxon>
        <taxon>Xylaria</taxon>
    </lineage>
</organism>
<name>A0A9W8N5C1_9PEZI</name>
<sequence>MFGPDGRWLIEPGTPHPNLHFPEGLDLFHPPPGYGNTEQELLQASVYYAKWEAKLLLYVKDAKMKPEVTDRRIPAIVHDESMNTLLAAFARGCRRMPSLQSATLVSEYFKTWPFEVHCIAPATEAPKNWDTQFAEGKRMKWRVFFHIHDWRPRPETLEEFRLIGRESKRSNDDALLHFLPWGDFAASRTGRRRL</sequence>
<accession>A0A9W8N5C1</accession>
<proteinExistence type="predicted"/>
<keyword evidence="2" id="KW-1185">Reference proteome</keyword>
<gene>
    <name evidence="1" type="ORF">NPX13_g10003</name>
</gene>
<reference evidence="1" key="1">
    <citation type="submission" date="2022-07" db="EMBL/GenBank/DDBJ databases">
        <title>Genome Sequence of Xylaria arbuscula.</title>
        <authorList>
            <person name="Buettner E."/>
        </authorList>
    </citation>
    <scope>NUCLEOTIDE SEQUENCE</scope>
    <source>
        <strain evidence="1">VT107</strain>
    </source>
</reference>
<protein>
    <submittedName>
        <fullName evidence="1">Uncharacterized protein</fullName>
    </submittedName>
</protein>
<evidence type="ECO:0000313" key="2">
    <source>
        <dbReference type="Proteomes" id="UP001148614"/>
    </source>
</evidence>
<comment type="caution">
    <text evidence="1">The sequence shown here is derived from an EMBL/GenBank/DDBJ whole genome shotgun (WGS) entry which is preliminary data.</text>
</comment>
<evidence type="ECO:0000313" key="1">
    <source>
        <dbReference type="EMBL" id="KAJ3557083.1"/>
    </source>
</evidence>
<dbReference type="AlphaFoldDB" id="A0A9W8N5C1"/>
<dbReference type="EMBL" id="JANPWZ010002654">
    <property type="protein sequence ID" value="KAJ3557083.1"/>
    <property type="molecule type" value="Genomic_DNA"/>
</dbReference>